<dbReference type="Proteomes" id="UP000600588">
    <property type="component" value="Unassembled WGS sequence"/>
</dbReference>
<dbReference type="EMBL" id="JACVXB010000004">
    <property type="protein sequence ID" value="MBD0832715.1"/>
    <property type="molecule type" value="Genomic_DNA"/>
</dbReference>
<dbReference type="PANTHER" id="PTHR43752">
    <property type="entry name" value="BNR/ASP-BOX REPEAT FAMILY PROTEIN"/>
    <property type="match status" value="1"/>
</dbReference>
<dbReference type="Pfam" id="PF13088">
    <property type="entry name" value="BNR_2"/>
    <property type="match status" value="1"/>
</dbReference>
<dbReference type="InterPro" id="IPR036278">
    <property type="entry name" value="Sialidase_sf"/>
</dbReference>
<organism evidence="2 3">
    <name type="scientific">Aestuariibaculum sediminum</name>
    <dbReference type="NCBI Taxonomy" id="2770637"/>
    <lineage>
        <taxon>Bacteria</taxon>
        <taxon>Pseudomonadati</taxon>
        <taxon>Bacteroidota</taxon>
        <taxon>Flavobacteriia</taxon>
        <taxon>Flavobacteriales</taxon>
        <taxon>Flavobacteriaceae</taxon>
    </lineage>
</organism>
<reference evidence="2 3" key="1">
    <citation type="submission" date="2020-09" db="EMBL/GenBank/DDBJ databases">
        <title>TT11 complete genome.</title>
        <authorList>
            <person name="Wu Z."/>
        </authorList>
    </citation>
    <scope>NUCLEOTIDE SEQUENCE [LARGE SCALE GENOMIC DNA]</scope>
    <source>
        <strain evidence="2 3">TT11</strain>
    </source>
</reference>
<dbReference type="PANTHER" id="PTHR43752:SF2">
    <property type="entry name" value="BNR_ASP-BOX REPEAT FAMILY PROTEIN"/>
    <property type="match status" value="1"/>
</dbReference>
<proteinExistence type="predicted"/>
<dbReference type="InterPro" id="IPR011040">
    <property type="entry name" value="Sialidase"/>
</dbReference>
<gene>
    <name evidence="2" type="ORF">ICJ83_11275</name>
</gene>
<keyword evidence="3" id="KW-1185">Reference proteome</keyword>
<dbReference type="RefSeq" id="WP_188230499.1">
    <property type="nucleotide sequence ID" value="NZ_JACVXB010000004.1"/>
</dbReference>
<dbReference type="SUPFAM" id="SSF50939">
    <property type="entry name" value="Sialidases"/>
    <property type="match status" value="1"/>
</dbReference>
<evidence type="ECO:0000259" key="1">
    <source>
        <dbReference type="Pfam" id="PF13088"/>
    </source>
</evidence>
<dbReference type="AlphaFoldDB" id="A0A8J6Q8G8"/>
<protein>
    <submittedName>
        <fullName evidence="2">Exo-alpha-sialidase</fullName>
    </submittedName>
</protein>
<evidence type="ECO:0000313" key="2">
    <source>
        <dbReference type="EMBL" id="MBD0832715.1"/>
    </source>
</evidence>
<sequence length="344" mass="39535">MNKNIIILFSCIYLSGICWGQTPTFKVLKEEFLFTENTYFKQCHASTIEEAKNGNLLISWFGGTHEGSKDVVIWGIQSKGKSWTTPKIWADGIKDTLQFPCWNPVLFRAKKEKTIYLYYKVGPNPREWWGMVKSSKDNGNTWSKPENLAKGILGPIKNKPIELSNGTIISPSSIEINENTWKAHVEISEDQQETWKSYPIDYESKYNVIQPSILKHKNGTLQVLCRSKEGVVATAWSKNSGKNWTSLEPTNLANPNSGTDAIAIDNFFIIAYNPDLPGKEWWEGRSKLRLAYSYDGLDWTDLLILEDHEEGEFSYPTLFMDSKGLIHITYTYNRKNIKHWVLRF</sequence>
<evidence type="ECO:0000313" key="3">
    <source>
        <dbReference type="Proteomes" id="UP000600588"/>
    </source>
</evidence>
<name>A0A8J6Q8G8_9FLAO</name>
<feature type="domain" description="Sialidase" evidence="1">
    <location>
        <begin position="54"/>
        <end position="328"/>
    </location>
</feature>
<dbReference type="Gene3D" id="2.120.10.10">
    <property type="match status" value="1"/>
</dbReference>
<dbReference type="CDD" id="cd15482">
    <property type="entry name" value="Sialidase_non-viral"/>
    <property type="match status" value="1"/>
</dbReference>
<comment type="caution">
    <text evidence="2">The sequence shown here is derived from an EMBL/GenBank/DDBJ whole genome shotgun (WGS) entry which is preliminary data.</text>
</comment>
<accession>A0A8J6Q8G8</accession>